<comment type="caution">
    <text evidence="1">The sequence shown here is derived from an EMBL/GenBank/DDBJ whole genome shotgun (WGS) entry which is preliminary data.</text>
</comment>
<organism evidence="1 2">
    <name type="scientific">Streptomyces chryseus</name>
    <dbReference type="NCBI Taxonomy" id="68186"/>
    <lineage>
        <taxon>Bacteria</taxon>
        <taxon>Bacillati</taxon>
        <taxon>Actinomycetota</taxon>
        <taxon>Actinomycetes</taxon>
        <taxon>Kitasatosporales</taxon>
        <taxon>Streptomycetaceae</taxon>
        <taxon>Streptomyces</taxon>
    </lineage>
</organism>
<protein>
    <submittedName>
        <fullName evidence="1">Uncharacterized protein</fullName>
    </submittedName>
</protein>
<name>A0ABQ3DGV6_9ACTN</name>
<evidence type="ECO:0000313" key="2">
    <source>
        <dbReference type="Proteomes" id="UP000599437"/>
    </source>
</evidence>
<dbReference type="Proteomes" id="UP000599437">
    <property type="component" value="Unassembled WGS sequence"/>
</dbReference>
<accession>A0ABQ3DGV6</accession>
<keyword evidence="2" id="KW-1185">Reference proteome</keyword>
<proteinExistence type="predicted"/>
<evidence type="ECO:0000313" key="1">
    <source>
        <dbReference type="EMBL" id="GHA85820.1"/>
    </source>
</evidence>
<dbReference type="EMBL" id="BMVO01000001">
    <property type="protein sequence ID" value="GHA85820.1"/>
    <property type="molecule type" value="Genomic_DNA"/>
</dbReference>
<sequence>MKVEVSASVCCSCEATRISVEKGVAASVEPAAVAVASKADLRGPRGTGRKAVRWQHAQPPPPILLLRVA</sequence>
<gene>
    <name evidence="1" type="ORF">GCM10010346_05520</name>
</gene>
<reference evidence="2" key="1">
    <citation type="journal article" date="2019" name="Int. J. Syst. Evol. Microbiol.">
        <title>The Global Catalogue of Microorganisms (GCM) 10K type strain sequencing project: providing services to taxonomists for standard genome sequencing and annotation.</title>
        <authorList>
            <consortium name="The Broad Institute Genomics Platform"/>
            <consortium name="The Broad Institute Genome Sequencing Center for Infectious Disease"/>
            <person name="Wu L."/>
            <person name="Ma J."/>
        </authorList>
    </citation>
    <scope>NUCLEOTIDE SEQUENCE [LARGE SCALE GENOMIC DNA]</scope>
    <source>
        <strain evidence="2">JCM 4737</strain>
    </source>
</reference>